<proteinExistence type="predicted"/>
<reference evidence="2" key="1">
    <citation type="submission" date="2023-07" db="EMBL/GenBank/DDBJ databases">
        <title>draft genome sequence of fig (Ficus carica).</title>
        <authorList>
            <person name="Takahashi T."/>
            <person name="Nishimura K."/>
        </authorList>
    </citation>
    <scope>NUCLEOTIDE SEQUENCE</scope>
</reference>
<dbReference type="Proteomes" id="UP001187192">
    <property type="component" value="Unassembled WGS sequence"/>
</dbReference>
<comment type="caution">
    <text evidence="2">The sequence shown here is derived from an EMBL/GenBank/DDBJ whole genome shotgun (WGS) entry which is preliminary data.</text>
</comment>
<dbReference type="EMBL" id="BTGU01005873">
    <property type="protein sequence ID" value="GMN31556.1"/>
    <property type="molecule type" value="Genomic_DNA"/>
</dbReference>
<organism evidence="2 3">
    <name type="scientific">Ficus carica</name>
    <name type="common">Common fig</name>
    <dbReference type="NCBI Taxonomy" id="3494"/>
    <lineage>
        <taxon>Eukaryota</taxon>
        <taxon>Viridiplantae</taxon>
        <taxon>Streptophyta</taxon>
        <taxon>Embryophyta</taxon>
        <taxon>Tracheophyta</taxon>
        <taxon>Spermatophyta</taxon>
        <taxon>Magnoliopsida</taxon>
        <taxon>eudicotyledons</taxon>
        <taxon>Gunneridae</taxon>
        <taxon>Pentapetalae</taxon>
        <taxon>rosids</taxon>
        <taxon>fabids</taxon>
        <taxon>Rosales</taxon>
        <taxon>Moraceae</taxon>
        <taxon>Ficeae</taxon>
        <taxon>Ficus</taxon>
    </lineage>
</organism>
<name>A0AA88CV74_FICCA</name>
<feature type="region of interest" description="Disordered" evidence="1">
    <location>
        <begin position="1"/>
        <end position="30"/>
    </location>
</feature>
<evidence type="ECO:0000313" key="2">
    <source>
        <dbReference type="EMBL" id="GMN31556.1"/>
    </source>
</evidence>
<accession>A0AA88CV74</accession>
<dbReference type="AlphaFoldDB" id="A0AA88CV74"/>
<evidence type="ECO:0000256" key="1">
    <source>
        <dbReference type="SAM" id="MobiDB-lite"/>
    </source>
</evidence>
<keyword evidence="3" id="KW-1185">Reference proteome</keyword>
<evidence type="ECO:0000313" key="3">
    <source>
        <dbReference type="Proteomes" id="UP001187192"/>
    </source>
</evidence>
<feature type="non-terminal residue" evidence="2">
    <location>
        <position position="1"/>
    </location>
</feature>
<gene>
    <name evidence="2" type="ORF">TIFTF001_048102</name>
</gene>
<sequence>ERLLGLATARDGDGFPQRRSGSTGLVGRTEGRASDGDLGCVAVVKTSTAKELACSRDGD</sequence>
<protein>
    <submittedName>
        <fullName evidence="2">Uncharacterized protein</fullName>
    </submittedName>
</protein>